<protein>
    <submittedName>
        <fullName evidence="1">Uncharacterized protein</fullName>
    </submittedName>
</protein>
<organism evidence="1 2">
    <name type="scientific">Dunaliella salina</name>
    <name type="common">Green alga</name>
    <name type="synonym">Protococcus salinus</name>
    <dbReference type="NCBI Taxonomy" id="3046"/>
    <lineage>
        <taxon>Eukaryota</taxon>
        <taxon>Viridiplantae</taxon>
        <taxon>Chlorophyta</taxon>
        <taxon>core chlorophytes</taxon>
        <taxon>Chlorophyceae</taxon>
        <taxon>CS clade</taxon>
        <taxon>Chlamydomonadales</taxon>
        <taxon>Dunaliellaceae</taxon>
        <taxon>Dunaliella</taxon>
    </lineage>
</organism>
<dbReference type="EMBL" id="MU070850">
    <property type="protein sequence ID" value="KAF5826537.1"/>
    <property type="molecule type" value="Genomic_DNA"/>
</dbReference>
<keyword evidence="2" id="KW-1185">Reference proteome</keyword>
<feature type="non-terminal residue" evidence="1">
    <location>
        <position position="1"/>
    </location>
</feature>
<comment type="caution">
    <text evidence="1">The sequence shown here is derived from an EMBL/GenBank/DDBJ whole genome shotgun (WGS) entry which is preliminary data.</text>
</comment>
<proteinExistence type="predicted"/>
<accession>A0ABQ7FW37</accession>
<evidence type="ECO:0000313" key="2">
    <source>
        <dbReference type="Proteomes" id="UP000815325"/>
    </source>
</evidence>
<name>A0ABQ7FW37_DUNSA</name>
<reference evidence="1" key="1">
    <citation type="submission" date="2017-08" db="EMBL/GenBank/DDBJ databases">
        <authorList>
            <person name="Polle J.E."/>
            <person name="Barry K."/>
            <person name="Cushman J."/>
            <person name="Schmutz J."/>
            <person name="Tran D."/>
            <person name="Hathwaick L.T."/>
            <person name="Yim W.C."/>
            <person name="Jenkins J."/>
            <person name="Mckie-Krisberg Z.M."/>
            <person name="Prochnik S."/>
            <person name="Lindquist E."/>
            <person name="Dockter R.B."/>
            <person name="Adam C."/>
            <person name="Molina H."/>
            <person name="Bunkerborg J."/>
            <person name="Jin E."/>
            <person name="Buchheim M."/>
            <person name="Magnuson J."/>
        </authorList>
    </citation>
    <scope>NUCLEOTIDE SEQUENCE</scope>
    <source>
        <strain evidence="1">CCAP 19/18</strain>
    </source>
</reference>
<dbReference type="Proteomes" id="UP000815325">
    <property type="component" value="Unassembled WGS sequence"/>
</dbReference>
<evidence type="ECO:0000313" key="1">
    <source>
        <dbReference type="EMBL" id="KAF5826537.1"/>
    </source>
</evidence>
<sequence>GPSSISSSSASSSGGGSGSGSNFFNNLIHSSSNSAGVAGGTGPSSGVLLVLPPNCGQCSAGLHSSIHYRGLPSGSSSATAATAPQGRLQDLLPRRAAAELLHPDVVAMLLQPRAPPAVEGALAVASVRHSGGVASSLRGGSSIDGVGVAGLGISLLQVPEVRAAMGVRVFSFKDLSRFLGELLPSSWYQSPHVLSSPASGLWCLCCADCVRESPYNLESQGLEHHFLPVLLGLGLG</sequence>
<gene>
    <name evidence="1" type="ORF">DUNSADRAFT_2792</name>
</gene>